<dbReference type="Proteomes" id="UP000265515">
    <property type="component" value="Unassembled WGS sequence"/>
</dbReference>
<protein>
    <submittedName>
        <fullName evidence="2">Uncharacterized protein</fullName>
    </submittedName>
</protein>
<feature type="compositionally biased region" description="Basic and acidic residues" evidence="1">
    <location>
        <begin position="292"/>
        <end position="312"/>
    </location>
</feature>
<proteinExistence type="predicted"/>
<gene>
    <name evidence="2" type="ORF">CBR_g50591</name>
</gene>
<dbReference type="EMBL" id="BFEA01000805">
    <property type="protein sequence ID" value="GBG90343.1"/>
    <property type="molecule type" value="Genomic_DNA"/>
</dbReference>
<feature type="compositionally biased region" description="Basic and acidic residues" evidence="1">
    <location>
        <begin position="157"/>
        <end position="175"/>
    </location>
</feature>
<name>A0A388M783_CHABU</name>
<evidence type="ECO:0000313" key="2">
    <source>
        <dbReference type="EMBL" id="GBG90343.1"/>
    </source>
</evidence>
<evidence type="ECO:0000313" key="3">
    <source>
        <dbReference type="Proteomes" id="UP000265515"/>
    </source>
</evidence>
<reference evidence="2 3" key="1">
    <citation type="journal article" date="2018" name="Cell">
        <title>The Chara Genome: Secondary Complexity and Implications for Plant Terrestrialization.</title>
        <authorList>
            <person name="Nishiyama T."/>
            <person name="Sakayama H."/>
            <person name="Vries J.D."/>
            <person name="Buschmann H."/>
            <person name="Saint-Marcoux D."/>
            <person name="Ullrich K.K."/>
            <person name="Haas F.B."/>
            <person name="Vanderstraeten L."/>
            <person name="Becker D."/>
            <person name="Lang D."/>
            <person name="Vosolsobe S."/>
            <person name="Rombauts S."/>
            <person name="Wilhelmsson P.K.I."/>
            <person name="Janitza P."/>
            <person name="Kern R."/>
            <person name="Heyl A."/>
            <person name="Rumpler F."/>
            <person name="Villalobos L.I.A.C."/>
            <person name="Clay J.M."/>
            <person name="Skokan R."/>
            <person name="Toyoda A."/>
            <person name="Suzuki Y."/>
            <person name="Kagoshima H."/>
            <person name="Schijlen E."/>
            <person name="Tajeshwar N."/>
            <person name="Catarino B."/>
            <person name="Hetherington A.J."/>
            <person name="Saltykova A."/>
            <person name="Bonnot C."/>
            <person name="Breuninger H."/>
            <person name="Symeonidi A."/>
            <person name="Radhakrishnan G.V."/>
            <person name="Van Nieuwerburgh F."/>
            <person name="Deforce D."/>
            <person name="Chang C."/>
            <person name="Karol K.G."/>
            <person name="Hedrich R."/>
            <person name="Ulvskov P."/>
            <person name="Glockner G."/>
            <person name="Delwiche C.F."/>
            <person name="Petrasek J."/>
            <person name="Van de Peer Y."/>
            <person name="Friml J."/>
            <person name="Beilby M."/>
            <person name="Dolan L."/>
            <person name="Kohara Y."/>
            <person name="Sugano S."/>
            <person name="Fujiyama A."/>
            <person name="Delaux P.-M."/>
            <person name="Quint M."/>
            <person name="TheiBen G."/>
            <person name="Hagemann M."/>
            <person name="Harholt J."/>
            <person name="Dunand C."/>
            <person name="Zachgo S."/>
            <person name="Langdale J."/>
            <person name="Maumus F."/>
            <person name="Straeten D.V.D."/>
            <person name="Gould S.B."/>
            <person name="Rensing S.A."/>
        </authorList>
    </citation>
    <scope>NUCLEOTIDE SEQUENCE [LARGE SCALE GENOMIC DNA]</scope>
    <source>
        <strain evidence="2 3">S276</strain>
    </source>
</reference>
<feature type="region of interest" description="Disordered" evidence="1">
    <location>
        <begin position="1"/>
        <end position="71"/>
    </location>
</feature>
<feature type="compositionally biased region" description="Basic residues" evidence="1">
    <location>
        <begin position="321"/>
        <end position="333"/>
    </location>
</feature>
<feature type="compositionally biased region" description="Acidic residues" evidence="1">
    <location>
        <begin position="181"/>
        <end position="192"/>
    </location>
</feature>
<dbReference type="Gramene" id="GBG90343">
    <property type="protein sequence ID" value="GBG90343"/>
    <property type="gene ID" value="CBR_g50591"/>
</dbReference>
<evidence type="ECO:0000256" key="1">
    <source>
        <dbReference type="SAM" id="MobiDB-lite"/>
    </source>
</evidence>
<sequence>MCAGGFAPTKTVVDADGTSQPIRTGKRRTTEDLSVCDSSNGEALSSDDDASDDVTSPEAKQHTTPPTNGVMTGRMGALRLGDCYPTMRALKDVVLFSVVATHFKFKTERSSTILYQVVCETPDKEASVDDECGYDIEKWDEREDVGEGVGGGGGEAPTHEGSDEGVSKKMKERGAHVVNDSEGEEKENEGGDGGDNGVVNGSDENGEDNMDEEENVVDERDGGDDDDDDVDEADDGEEEEHIDEDADEDEDDHDGQEEEDEGGKEDEDIMDESNAKSGNEDVIVVDDSSDNDEGRPVLDVHTVSEKDAKPRDVVGVVQTVRRNKKGSRNKGHANSKNDNDGDDAVGVQAAAATRPRRER</sequence>
<accession>A0A388M783</accession>
<comment type="caution">
    <text evidence="2">The sequence shown here is derived from an EMBL/GenBank/DDBJ whole genome shotgun (WGS) entry which is preliminary data.</text>
</comment>
<feature type="compositionally biased region" description="Acidic residues" evidence="1">
    <location>
        <begin position="204"/>
        <end position="271"/>
    </location>
</feature>
<feature type="region of interest" description="Disordered" evidence="1">
    <location>
        <begin position="125"/>
        <end position="359"/>
    </location>
</feature>
<dbReference type="AlphaFoldDB" id="A0A388M783"/>
<organism evidence="2 3">
    <name type="scientific">Chara braunii</name>
    <name type="common">Braun's stonewort</name>
    <dbReference type="NCBI Taxonomy" id="69332"/>
    <lineage>
        <taxon>Eukaryota</taxon>
        <taxon>Viridiplantae</taxon>
        <taxon>Streptophyta</taxon>
        <taxon>Charophyceae</taxon>
        <taxon>Charales</taxon>
        <taxon>Characeae</taxon>
        <taxon>Chara</taxon>
    </lineage>
</organism>
<keyword evidence="3" id="KW-1185">Reference proteome</keyword>